<reference evidence="2" key="1">
    <citation type="submission" date="2023-01" db="EMBL/GenBank/DDBJ databases">
        <authorList>
            <person name="Piombo E."/>
        </authorList>
    </citation>
    <scope>NUCLEOTIDE SEQUENCE</scope>
</reference>
<evidence type="ECO:0000256" key="1">
    <source>
        <dbReference type="SAM" id="Phobius"/>
    </source>
</evidence>
<feature type="transmembrane region" description="Helical" evidence="1">
    <location>
        <begin position="60"/>
        <end position="81"/>
    </location>
</feature>
<keyword evidence="1" id="KW-0812">Transmembrane</keyword>
<dbReference type="AlphaFoldDB" id="A0AA35LQS9"/>
<keyword evidence="1" id="KW-1133">Transmembrane helix</keyword>
<name>A0AA35LQS9_9HYPO</name>
<comment type="caution">
    <text evidence="2">The sequence shown here is derived from an EMBL/GenBank/DDBJ whole genome shotgun (WGS) entry which is preliminary data.</text>
</comment>
<gene>
    <name evidence="2" type="ORF">CCHLO57077_00014055</name>
</gene>
<dbReference type="EMBL" id="CABFNP030000464">
    <property type="protein sequence ID" value="CAI6027246.1"/>
    <property type="molecule type" value="Genomic_DNA"/>
</dbReference>
<proteinExistence type="predicted"/>
<organism evidence="2 3">
    <name type="scientific">Clonostachys chloroleuca</name>
    <dbReference type="NCBI Taxonomy" id="1926264"/>
    <lineage>
        <taxon>Eukaryota</taxon>
        <taxon>Fungi</taxon>
        <taxon>Dikarya</taxon>
        <taxon>Ascomycota</taxon>
        <taxon>Pezizomycotina</taxon>
        <taxon>Sordariomycetes</taxon>
        <taxon>Hypocreomycetidae</taxon>
        <taxon>Hypocreales</taxon>
        <taxon>Bionectriaceae</taxon>
        <taxon>Clonostachys</taxon>
    </lineage>
</organism>
<sequence>MIAVQTAAPKTTATTTRLAGITTFIVIVVIVVVVLVVVVVFVVVVVAVAVTVVVAASAAVAVAVAAAGDAGVAAGVAVFSFTSGQRKRITMILSVSKCSLCNYATTLEVDFFWAFQEQYLQSIKINNSNAPCQFGLGDALLVGYLDGAPC</sequence>
<feature type="transmembrane region" description="Helical" evidence="1">
    <location>
        <begin position="21"/>
        <end position="54"/>
    </location>
</feature>
<evidence type="ECO:0000313" key="2">
    <source>
        <dbReference type="EMBL" id="CAI6027246.1"/>
    </source>
</evidence>
<keyword evidence="1" id="KW-0472">Membrane</keyword>
<dbReference type="Proteomes" id="UP001160390">
    <property type="component" value="Unassembled WGS sequence"/>
</dbReference>
<evidence type="ECO:0000313" key="3">
    <source>
        <dbReference type="Proteomes" id="UP001160390"/>
    </source>
</evidence>
<keyword evidence="3" id="KW-1185">Reference proteome</keyword>
<protein>
    <submittedName>
        <fullName evidence="2">Uncharacterized protein</fullName>
    </submittedName>
</protein>
<accession>A0AA35LQS9</accession>